<dbReference type="InterPro" id="IPR051091">
    <property type="entry name" value="O-Glucosyltr/Glycosyltrsf_90"/>
</dbReference>
<dbReference type="Pfam" id="PF05686">
    <property type="entry name" value="Glyco_transf_90"/>
    <property type="match status" value="1"/>
</dbReference>
<accession>A0ABV0KV34</accession>
<dbReference type="PANTHER" id="PTHR12203">
    <property type="entry name" value="KDEL LYS-ASP-GLU-LEU CONTAINING - RELATED"/>
    <property type="match status" value="1"/>
</dbReference>
<dbReference type="SMART" id="SM00672">
    <property type="entry name" value="CAP10"/>
    <property type="match status" value="1"/>
</dbReference>
<organism evidence="3 4">
    <name type="scientific">Marinomonas primoryensis</name>
    <dbReference type="NCBI Taxonomy" id="178399"/>
    <lineage>
        <taxon>Bacteria</taxon>
        <taxon>Pseudomonadati</taxon>
        <taxon>Pseudomonadota</taxon>
        <taxon>Gammaproteobacteria</taxon>
        <taxon>Oceanospirillales</taxon>
        <taxon>Oceanospirillaceae</taxon>
        <taxon>Marinomonas</taxon>
    </lineage>
</organism>
<feature type="domain" description="Glycosyl transferase CAP10" evidence="2">
    <location>
        <begin position="96"/>
        <end position="306"/>
    </location>
</feature>
<sequence>MKKKDWNYVKDRFRKIFYYIREGVEIGKKVPSYEEILADKEYSSLIDRVNYYCKLDEPFQVSKKASMVGSFKKTKSFTYFADLKKTVRHFPAHYEFDYIFGDVVDVPKIPSFVKSRPINDENNNSILLKLNAIRHFRFYKDEYEFESKKPLSVFRGMVYHKHRRDFVDLYFDSDFADVGHNDEKLDFEPSYKGFMSVQNQLAYRYIVSIEGKDVATNLKWIMASNSVCFMRKPRFETWFMEGLLVPGVHYVELKDDFSDLKEKVCYYNDHTDEALEIVRNANQYVKQFLLPKQEKIVEILVAKKYFELTLEQ</sequence>
<proteinExistence type="predicted"/>
<evidence type="ECO:0000259" key="2">
    <source>
        <dbReference type="SMART" id="SM00672"/>
    </source>
</evidence>
<dbReference type="PANTHER" id="PTHR12203:SF35">
    <property type="entry name" value="PROTEIN O-GLUCOSYLTRANSFERASE 1"/>
    <property type="match status" value="1"/>
</dbReference>
<evidence type="ECO:0000313" key="3">
    <source>
        <dbReference type="EMBL" id="MEP7728045.1"/>
    </source>
</evidence>
<evidence type="ECO:0000256" key="1">
    <source>
        <dbReference type="ARBA" id="ARBA00022679"/>
    </source>
</evidence>
<dbReference type="Proteomes" id="UP001471651">
    <property type="component" value="Unassembled WGS sequence"/>
</dbReference>
<dbReference type="InterPro" id="IPR006598">
    <property type="entry name" value="CAP10"/>
</dbReference>
<keyword evidence="4" id="KW-1185">Reference proteome</keyword>
<name>A0ABV0KV34_9GAMM</name>
<protein>
    <submittedName>
        <fullName evidence="3">Glycosyl transferase family 90</fullName>
    </submittedName>
</protein>
<keyword evidence="1 3" id="KW-0808">Transferase</keyword>
<evidence type="ECO:0000313" key="4">
    <source>
        <dbReference type="Proteomes" id="UP001471651"/>
    </source>
</evidence>
<reference evidence="3 4" key="1">
    <citation type="submission" date="2024-05" db="EMBL/GenBank/DDBJ databases">
        <authorList>
            <person name="Busch G.E."/>
            <person name="Sharma I."/>
        </authorList>
    </citation>
    <scope>NUCLEOTIDE SEQUENCE [LARGE SCALE GENOMIC DNA]</scope>
    <source>
        <strain evidence="3 4">23GB23</strain>
    </source>
</reference>
<comment type="caution">
    <text evidence="3">The sequence shown here is derived from an EMBL/GenBank/DDBJ whole genome shotgun (WGS) entry which is preliminary data.</text>
</comment>
<gene>
    <name evidence="3" type="ORF">ABKW32_01195</name>
</gene>
<dbReference type="EMBL" id="JBDYKN010000001">
    <property type="protein sequence ID" value="MEP7728045.1"/>
    <property type="molecule type" value="Genomic_DNA"/>
</dbReference>
<dbReference type="RefSeq" id="WP_348575869.1">
    <property type="nucleotide sequence ID" value="NZ_JBDYKN010000001.1"/>
</dbReference>
<dbReference type="GO" id="GO:0016740">
    <property type="term" value="F:transferase activity"/>
    <property type="evidence" value="ECO:0007669"/>
    <property type="project" value="UniProtKB-KW"/>
</dbReference>